<sequence length="475" mass="56476">MKSSENVLVDDFLQNFQDFYAQTKDIINVRFNYMRELYNLGIDTFPENQEVYDIQQNNKLNLQCQQNKLKKNWTDDDKKVLIWLVGKWSVLNKRDFQSISDADWNSISNMMPRRNAFKCKQKWLQMLKLPLQQAPWTLPEDEQLRSIIYDYQNQNKGNKWSQIATTLNQISASNIHRNGKQCRERWNNHLNPFINRNPWLLTEDLDLLQQLISNGKKWALISKKLKIPRSENSVKNRYNCLLRKERSQKVGKKDEGESESEESKNSNFQSAEELNHDEIKIIHTIIKKIEWRIQQSENLRENIQNDDIKEEHLDIIKKVKVELNQPLKMELIPSQLKIQDKINLQVKDSQLTEIEMSKFQPCLVNKEKDQIFFVSPEQLHLYLNKTEFNQKNKQQENNLSNQNSMGSYYYDPKLLRSYVMMQSNEYSQIQSGVYQQRSIINQNMLGNFQSLNNYPYSLAMSSYPSQANLINQLQR</sequence>
<feature type="domain" description="Myb-like" evidence="2">
    <location>
        <begin position="191"/>
        <end position="242"/>
    </location>
</feature>
<dbReference type="PANTHER" id="PTHR45614:SF274">
    <property type="entry name" value="MYB-LIKE DNA-BINDING PROTEIN"/>
    <property type="match status" value="1"/>
</dbReference>
<keyword evidence="5" id="KW-1185">Reference proteome</keyword>
<protein>
    <submittedName>
        <fullName evidence="4">Uncharacterized protein</fullName>
    </submittedName>
</protein>
<dbReference type="SMART" id="SM00717">
    <property type="entry name" value="SANT"/>
    <property type="match status" value="3"/>
</dbReference>
<reference evidence="4" key="1">
    <citation type="submission" date="2021-01" db="EMBL/GenBank/DDBJ databases">
        <authorList>
            <consortium name="Genoscope - CEA"/>
            <person name="William W."/>
        </authorList>
    </citation>
    <scope>NUCLEOTIDE SEQUENCE</scope>
</reference>
<dbReference type="OrthoDB" id="306004at2759"/>
<evidence type="ECO:0000259" key="2">
    <source>
        <dbReference type="PROSITE" id="PS50090"/>
    </source>
</evidence>
<proteinExistence type="predicted"/>
<dbReference type="EMBL" id="CAJJDN010000059">
    <property type="protein sequence ID" value="CAD8092401.1"/>
    <property type="molecule type" value="Genomic_DNA"/>
</dbReference>
<evidence type="ECO:0000313" key="5">
    <source>
        <dbReference type="Proteomes" id="UP000692954"/>
    </source>
</evidence>
<dbReference type="Proteomes" id="UP000692954">
    <property type="component" value="Unassembled WGS sequence"/>
</dbReference>
<feature type="domain" description="HTH myb-type" evidence="3">
    <location>
        <begin position="135"/>
        <end position="190"/>
    </location>
</feature>
<organism evidence="4 5">
    <name type="scientific">Paramecium sonneborni</name>
    <dbReference type="NCBI Taxonomy" id="65129"/>
    <lineage>
        <taxon>Eukaryota</taxon>
        <taxon>Sar</taxon>
        <taxon>Alveolata</taxon>
        <taxon>Ciliophora</taxon>
        <taxon>Intramacronucleata</taxon>
        <taxon>Oligohymenophorea</taxon>
        <taxon>Peniculida</taxon>
        <taxon>Parameciidae</taxon>
        <taxon>Paramecium</taxon>
    </lineage>
</organism>
<dbReference type="PROSITE" id="PS51294">
    <property type="entry name" value="HTH_MYB"/>
    <property type="match status" value="2"/>
</dbReference>
<feature type="region of interest" description="Disordered" evidence="1">
    <location>
        <begin position="247"/>
        <end position="271"/>
    </location>
</feature>
<feature type="domain" description="Myb-like" evidence="2">
    <location>
        <begin position="65"/>
        <end position="127"/>
    </location>
</feature>
<feature type="domain" description="Myb-like" evidence="2">
    <location>
        <begin position="128"/>
        <end position="190"/>
    </location>
</feature>
<dbReference type="InterPro" id="IPR001005">
    <property type="entry name" value="SANT/Myb"/>
</dbReference>
<gene>
    <name evidence="4" type="ORF">PSON_ATCC_30995.1.T0590032</name>
</gene>
<dbReference type="GO" id="GO:0005634">
    <property type="term" value="C:nucleus"/>
    <property type="evidence" value="ECO:0007669"/>
    <property type="project" value="TreeGrafter"/>
</dbReference>
<dbReference type="PROSITE" id="PS50090">
    <property type="entry name" value="MYB_LIKE"/>
    <property type="match status" value="3"/>
</dbReference>
<evidence type="ECO:0000313" key="4">
    <source>
        <dbReference type="EMBL" id="CAD8092401.1"/>
    </source>
</evidence>
<dbReference type="PANTHER" id="PTHR45614">
    <property type="entry name" value="MYB PROTEIN-RELATED"/>
    <property type="match status" value="1"/>
</dbReference>
<dbReference type="AlphaFoldDB" id="A0A8S1NQ85"/>
<dbReference type="InterPro" id="IPR017930">
    <property type="entry name" value="Myb_dom"/>
</dbReference>
<name>A0A8S1NQ85_9CILI</name>
<dbReference type="GO" id="GO:0000978">
    <property type="term" value="F:RNA polymerase II cis-regulatory region sequence-specific DNA binding"/>
    <property type="evidence" value="ECO:0007669"/>
    <property type="project" value="TreeGrafter"/>
</dbReference>
<dbReference type="GO" id="GO:0000981">
    <property type="term" value="F:DNA-binding transcription factor activity, RNA polymerase II-specific"/>
    <property type="evidence" value="ECO:0007669"/>
    <property type="project" value="TreeGrafter"/>
</dbReference>
<feature type="domain" description="HTH myb-type" evidence="3">
    <location>
        <begin position="191"/>
        <end position="246"/>
    </location>
</feature>
<evidence type="ECO:0000259" key="3">
    <source>
        <dbReference type="PROSITE" id="PS51294"/>
    </source>
</evidence>
<dbReference type="CDD" id="cd00167">
    <property type="entry name" value="SANT"/>
    <property type="match status" value="3"/>
</dbReference>
<dbReference type="Pfam" id="PF13921">
    <property type="entry name" value="Myb_DNA-bind_6"/>
    <property type="match status" value="1"/>
</dbReference>
<dbReference type="InterPro" id="IPR050560">
    <property type="entry name" value="MYB_TF"/>
</dbReference>
<accession>A0A8S1NQ85</accession>
<comment type="caution">
    <text evidence="4">The sequence shown here is derived from an EMBL/GenBank/DDBJ whole genome shotgun (WGS) entry which is preliminary data.</text>
</comment>
<evidence type="ECO:0000256" key="1">
    <source>
        <dbReference type="SAM" id="MobiDB-lite"/>
    </source>
</evidence>